<dbReference type="Gene3D" id="3.40.50.970">
    <property type="match status" value="1"/>
</dbReference>
<dbReference type="Pfam" id="PF02780">
    <property type="entry name" value="Transketolase_C"/>
    <property type="match status" value="1"/>
</dbReference>
<dbReference type="InterPro" id="IPR051157">
    <property type="entry name" value="PDH/Transketolase"/>
</dbReference>
<reference evidence="2" key="2">
    <citation type="submission" date="2021-08" db="EMBL/GenBank/DDBJ databases">
        <authorList>
            <person name="Dalcin Martins P."/>
        </authorList>
    </citation>
    <scope>NUCLEOTIDE SEQUENCE</scope>
    <source>
        <strain evidence="2">MAG_39</strain>
    </source>
</reference>
<dbReference type="InterPro" id="IPR029061">
    <property type="entry name" value="THDP-binding"/>
</dbReference>
<dbReference type="PANTHER" id="PTHR43825:SF5">
    <property type="entry name" value="HYPOTHETICAL TRANSKETOLASE FAMILY PROTEIN"/>
    <property type="match status" value="1"/>
</dbReference>
<evidence type="ECO:0000259" key="1">
    <source>
        <dbReference type="SMART" id="SM00861"/>
    </source>
</evidence>
<dbReference type="InterPro" id="IPR009014">
    <property type="entry name" value="Transketo_C/PFOR_II"/>
</dbReference>
<comment type="caution">
    <text evidence="2">The sequence shown here is derived from an EMBL/GenBank/DDBJ whole genome shotgun (WGS) entry which is preliminary data.</text>
</comment>
<feature type="domain" description="Transketolase-like pyrimidine-binding" evidence="1">
    <location>
        <begin position="4"/>
        <end position="172"/>
    </location>
</feature>
<dbReference type="InterPro" id="IPR033248">
    <property type="entry name" value="Transketolase_C"/>
</dbReference>
<name>A0A953JEA5_9BACT</name>
<reference evidence="2" key="1">
    <citation type="journal article" date="2021" name="bioRxiv">
        <title>Unraveling nitrogen, sulfur and carbon metabolic pathways and microbial community transcriptional responses to substrate deprivation and toxicity stresses in a bioreactor mimicking anoxic brackish coastal sediment conditions.</title>
        <authorList>
            <person name="Martins P.D."/>
            <person name="Echeveste M.J."/>
            <person name="Arshad A."/>
            <person name="Kurth J."/>
            <person name="Ouboter H."/>
            <person name="Jetten M.S.M."/>
            <person name="Welte C.U."/>
        </authorList>
    </citation>
    <scope>NUCLEOTIDE SEQUENCE</scope>
    <source>
        <strain evidence="2">MAG_39</strain>
    </source>
</reference>
<dbReference type="Proteomes" id="UP000705867">
    <property type="component" value="Unassembled WGS sequence"/>
</dbReference>
<dbReference type="SMART" id="SM00861">
    <property type="entry name" value="Transket_pyr"/>
    <property type="match status" value="1"/>
</dbReference>
<dbReference type="SUPFAM" id="SSF52922">
    <property type="entry name" value="TK C-terminal domain-like"/>
    <property type="match status" value="1"/>
</dbReference>
<dbReference type="AlphaFoldDB" id="A0A953JEA5"/>
<dbReference type="InterPro" id="IPR005475">
    <property type="entry name" value="Transketolase-like_Pyr-bd"/>
</dbReference>
<accession>A0A953JEA5</accession>
<protein>
    <submittedName>
        <fullName evidence="2">Transketolase</fullName>
    </submittedName>
</protein>
<sequence>METKVMRDALIEQIYDRMRTNDDIFFVSADFGAPALDRLREDFGDRFINVGIAEQNLINIATGLALEGAVVYAYAIAPFLSMRAYEQIRTNLSILSQVREINVNLIGVGAGLSYDVTGPTHHCLEDSCIMRVLPNFVVFSPGDYVTTEQFVDYSLRVKKPKYLRLDGKAQPRIYSDPRKISMEEGFSVVREGKEVGLVSTGYMTHKALRVAEMLEQEGLSAGVVDVFLLKPLDGELLYKAIGKYSHIVTMEESFIDKGSLDSIVAEVLRSNRSPADLTKLGFGDRYVFEVGNREHLHKVNGLDEETIVRTLKGKLSGSCLS</sequence>
<dbReference type="Pfam" id="PF02779">
    <property type="entry name" value="Transket_pyr"/>
    <property type="match status" value="1"/>
</dbReference>
<proteinExistence type="predicted"/>
<dbReference type="PANTHER" id="PTHR43825">
    <property type="entry name" value="PYRUVATE DEHYDROGENASE E1 COMPONENT"/>
    <property type="match status" value="1"/>
</dbReference>
<organism evidence="2 3">
    <name type="scientific">Candidatus Nitrobium versatile</name>
    <dbReference type="NCBI Taxonomy" id="2884831"/>
    <lineage>
        <taxon>Bacteria</taxon>
        <taxon>Pseudomonadati</taxon>
        <taxon>Nitrospirota</taxon>
        <taxon>Nitrospiria</taxon>
        <taxon>Nitrospirales</taxon>
        <taxon>Nitrospiraceae</taxon>
        <taxon>Candidatus Nitrobium</taxon>
    </lineage>
</organism>
<evidence type="ECO:0000313" key="3">
    <source>
        <dbReference type="Proteomes" id="UP000705867"/>
    </source>
</evidence>
<dbReference type="Gene3D" id="3.40.50.920">
    <property type="match status" value="1"/>
</dbReference>
<dbReference type="CDD" id="cd07033">
    <property type="entry name" value="TPP_PYR_DXS_TK_like"/>
    <property type="match status" value="1"/>
</dbReference>
<evidence type="ECO:0000313" key="2">
    <source>
        <dbReference type="EMBL" id="MBZ0156985.1"/>
    </source>
</evidence>
<dbReference type="SUPFAM" id="SSF52518">
    <property type="entry name" value="Thiamin diphosphate-binding fold (THDP-binding)"/>
    <property type="match status" value="1"/>
</dbReference>
<gene>
    <name evidence="2" type="ORF">K8I29_12345</name>
</gene>
<dbReference type="EMBL" id="JAIOIV010000100">
    <property type="protein sequence ID" value="MBZ0156985.1"/>
    <property type="molecule type" value="Genomic_DNA"/>
</dbReference>